<feature type="chain" id="PRO_5022764989" evidence="6">
    <location>
        <begin position="34"/>
        <end position="251"/>
    </location>
</feature>
<dbReference type="InterPro" id="IPR013783">
    <property type="entry name" value="Ig-like_fold"/>
</dbReference>
<dbReference type="InterPro" id="IPR016147">
    <property type="entry name" value="Pili_assmbl_chaperone_N"/>
</dbReference>
<organism evidence="9 10">
    <name type="scientific">Pseudomonas fluorescens</name>
    <dbReference type="NCBI Taxonomy" id="294"/>
    <lineage>
        <taxon>Bacteria</taxon>
        <taxon>Pseudomonadati</taxon>
        <taxon>Pseudomonadota</taxon>
        <taxon>Gammaproteobacteria</taxon>
        <taxon>Pseudomonadales</taxon>
        <taxon>Pseudomonadaceae</taxon>
        <taxon>Pseudomonas</taxon>
    </lineage>
</organism>
<evidence type="ECO:0000313" key="9">
    <source>
        <dbReference type="EMBL" id="VVM96823.1"/>
    </source>
</evidence>
<dbReference type="PANTHER" id="PTHR30251">
    <property type="entry name" value="PILUS ASSEMBLY CHAPERONE"/>
    <property type="match status" value="1"/>
</dbReference>
<dbReference type="Gene3D" id="2.60.40.10">
    <property type="entry name" value="Immunoglobulins"/>
    <property type="match status" value="2"/>
</dbReference>
<dbReference type="GO" id="GO:0071555">
    <property type="term" value="P:cell wall organization"/>
    <property type="evidence" value="ECO:0007669"/>
    <property type="project" value="InterPro"/>
</dbReference>
<name>A0A5E6U0Q3_PSEFL</name>
<evidence type="ECO:0000256" key="6">
    <source>
        <dbReference type="SAM" id="SignalP"/>
    </source>
</evidence>
<comment type="similarity">
    <text evidence="2">Belongs to the periplasmic pilus chaperone family.</text>
</comment>
<comment type="subcellular location">
    <subcellularLocation>
        <location evidence="1">Periplasm</location>
    </subcellularLocation>
</comment>
<dbReference type="EMBL" id="CABVGX010000023">
    <property type="protein sequence ID" value="VVM96823.1"/>
    <property type="molecule type" value="Genomic_DNA"/>
</dbReference>
<feature type="domain" description="Pili assembly chaperone N-terminal" evidence="7">
    <location>
        <begin position="35"/>
        <end position="151"/>
    </location>
</feature>
<dbReference type="GO" id="GO:0030288">
    <property type="term" value="C:outer membrane-bounded periplasmic space"/>
    <property type="evidence" value="ECO:0007669"/>
    <property type="project" value="InterPro"/>
</dbReference>
<evidence type="ECO:0000256" key="2">
    <source>
        <dbReference type="ARBA" id="ARBA00007399"/>
    </source>
</evidence>
<evidence type="ECO:0000256" key="3">
    <source>
        <dbReference type="ARBA" id="ARBA00022729"/>
    </source>
</evidence>
<dbReference type="RefSeq" id="WP_150581223.1">
    <property type="nucleotide sequence ID" value="NZ_CABVGX010000023.1"/>
</dbReference>
<gene>
    <name evidence="9" type="primary">yadV</name>
    <name evidence="9" type="ORF">PS645_03083</name>
</gene>
<evidence type="ECO:0000256" key="1">
    <source>
        <dbReference type="ARBA" id="ARBA00004418"/>
    </source>
</evidence>
<evidence type="ECO:0000313" key="10">
    <source>
        <dbReference type="Proteomes" id="UP000325607"/>
    </source>
</evidence>
<protein>
    <submittedName>
        <fullName evidence="9">Putative fimbrial chaperone YadV</fullName>
    </submittedName>
</protein>
<dbReference type="Pfam" id="PF00345">
    <property type="entry name" value="PapD_N"/>
    <property type="match status" value="1"/>
</dbReference>
<dbReference type="InterPro" id="IPR036316">
    <property type="entry name" value="Pili_assmbl_chap_C_dom_sf"/>
</dbReference>
<evidence type="ECO:0000256" key="5">
    <source>
        <dbReference type="ARBA" id="ARBA00023186"/>
    </source>
</evidence>
<feature type="domain" description="Pili assembly chaperone C-terminal" evidence="8">
    <location>
        <begin position="177"/>
        <end position="240"/>
    </location>
</feature>
<evidence type="ECO:0000259" key="7">
    <source>
        <dbReference type="Pfam" id="PF00345"/>
    </source>
</evidence>
<dbReference type="InterPro" id="IPR050643">
    <property type="entry name" value="Periplasmic_pilus_chap"/>
</dbReference>
<keyword evidence="5" id="KW-0143">Chaperone</keyword>
<dbReference type="SUPFAM" id="SSF49354">
    <property type="entry name" value="PapD-like"/>
    <property type="match status" value="1"/>
</dbReference>
<dbReference type="AlphaFoldDB" id="A0A5E6U0Q3"/>
<dbReference type="InterPro" id="IPR001829">
    <property type="entry name" value="Pili_assmbl_chaperone_bac"/>
</dbReference>
<dbReference type="Pfam" id="PF02753">
    <property type="entry name" value="PapD_C"/>
    <property type="match status" value="1"/>
</dbReference>
<dbReference type="OrthoDB" id="9131059at2"/>
<evidence type="ECO:0000259" key="8">
    <source>
        <dbReference type="Pfam" id="PF02753"/>
    </source>
</evidence>
<dbReference type="SUPFAM" id="SSF49584">
    <property type="entry name" value="Periplasmic chaperone C-domain"/>
    <property type="match status" value="1"/>
</dbReference>
<proteinExistence type="inferred from homology"/>
<dbReference type="Proteomes" id="UP000325607">
    <property type="component" value="Unassembled WGS sequence"/>
</dbReference>
<dbReference type="InterPro" id="IPR008962">
    <property type="entry name" value="PapD-like_sf"/>
</dbReference>
<dbReference type="PANTHER" id="PTHR30251:SF2">
    <property type="entry name" value="FIMBRIAL CHAPERONE YADV-RELATED"/>
    <property type="match status" value="1"/>
</dbReference>
<dbReference type="PRINTS" id="PR00969">
    <property type="entry name" value="CHAPERONPILI"/>
</dbReference>
<feature type="signal peptide" evidence="6">
    <location>
        <begin position="1"/>
        <end position="33"/>
    </location>
</feature>
<sequence precursor="true">MFALFKQTAISTPTFSARMIATMLALGMSSSQAALTLNGTRVVLDSDKRNASLVVTNPGNQTFAVQTWVNTADDDAATAVPFISSPSLFRLNPGKEQQVRINGLPNDLPTDRESLFYFNVQEIPQATVSEGNVLNIALRTRIKMFYRPSEIKDKPLARLKDLQWTVTSIQGEVKLEVYNPTPFHVSFITIAVKDDRDKQVIENAGMVAPLSRHTFALKGTHPKPGLQVEFSVINDYGGYSAPLSLPIQIAP</sequence>
<dbReference type="InterPro" id="IPR016148">
    <property type="entry name" value="Pili_assmbl_chaperone_C"/>
</dbReference>
<accession>A0A5E6U0Q3</accession>
<reference evidence="9 10" key="1">
    <citation type="submission" date="2019-09" db="EMBL/GenBank/DDBJ databases">
        <authorList>
            <person name="Chandra G."/>
            <person name="Truman W A."/>
        </authorList>
    </citation>
    <scope>NUCLEOTIDE SEQUENCE [LARGE SCALE GENOMIC DNA]</scope>
    <source>
        <strain evidence="9">PS645</strain>
    </source>
</reference>
<keyword evidence="4" id="KW-0574">Periplasm</keyword>
<keyword evidence="3 6" id="KW-0732">Signal</keyword>
<evidence type="ECO:0000256" key="4">
    <source>
        <dbReference type="ARBA" id="ARBA00022764"/>
    </source>
</evidence>